<name>A0A9P8CDW0_9HELO</name>
<comment type="caution">
    <text evidence="3">The sequence shown here is derived from an EMBL/GenBank/DDBJ whole genome shotgun (WGS) entry which is preliminary data.</text>
</comment>
<keyword evidence="1" id="KW-0175">Coiled coil</keyword>
<dbReference type="OrthoDB" id="5423371at2759"/>
<evidence type="ECO:0000313" key="4">
    <source>
        <dbReference type="Proteomes" id="UP000887226"/>
    </source>
</evidence>
<evidence type="ECO:0000313" key="3">
    <source>
        <dbReference type="EMBL" id="KAG9241696.1"/>
    </source>
</evidence>
<dbReference type="Proteomes" id="UP000887226">
    <property type="component" value="Unassembled WGS sequence"/>
</dbReference>
<proteinExistence type="predicted"/>
<evidence type="ECO:0000256" key="2">
    <source>
        <dbReference type="SAM" id="MobiDB-lite"/>
    </source>
</evidence>
<feature type="region of interest" description="Disordered" evidence="2">
    <location>
        <begin position="1288"/>
        <end position="1308"/>
    </location>
</feature>
<feature type="region of interest" description="Disordered" evidence="2">
    <location>
        <begin position="1"/>
        <end position="26"/>
    </location>
</feature>
<feature type="region of interest" description="Disordered" evidence="2">
    <location>
        <begin position="1249"/>
        <end position="1268"/>
    </location>
</feature>
<gene>
    <name evidence="3" type="ORF">BJ878DRAFT_519358</name>
</gene>
<feature type="region of interest" description="Disordered" evidence="2">
    <location>
        <begin position="1169"/>
        <end position="1191"/>
    </location>
</feature>
<evidence type="ECO:0000256" key="1">
    <source>
        <dbReference type="SAM" id="Coils"/>
    </source>
</evidence>
<keyword evidence="4" id="KW-1185">Reference proteome</keyword>
<dbReference type="EMBL" id="MU254170">
    <property type="protein sequence ID" value="KAG9241696.1"/>
    <property type="molecule type" value="Genomic_DNA"/>
</dbReference>
<accession>A0A9P8CDW0</accession>
<protein>
    <submittedName>
        <fullName evidence="3">Uncharacterized protein</fullName>
    </submittedName>
</protein>
<organism evidence="3 4">
    <name type="scientific">Calycina marina</name>
    <dbReference type="NCBI Taxonomy" id="1763456"/>
    <lineage>
        <taxon>Eukaryota</taxon>
        <taxon>Fungi</taxon>
        <taxon>Dikarya</taxon>
        <taxon>Ascomycota</taxon>
        <taxon>Pezizomycotina</taxon>
        <taxon>Leotiomycetes</taxon>
        <taxon>Helotiales</taxon>
        <taxon>Pezizellaceae</taxon>
        <taxon>Calycina</taxon>
    </lineage>
</organism>
<feature type="compositionally biased region" description="Basic and acidic residues" evidence="2">
    <location>
        <begin position="1"/>
        <end position="10"/>
    </location>
</feature>
<feature type="coiled-coil region" evidence="1">
    <location>
        <begin position="693"/>
        <end position="720"/>
    </location>
</feature>
<sequence length="1361" mass="150004">MGREIGRKLDQANTQDATANSQAENGEYMAQVVHDGLEELKIHMDRVLRENRRQSASSSVSRNTVDYQEIYNAVHSAIHEQPNHAQTAGLDKADIIEAVKEAWENYKPDIELQHFGLERDELLACLKEGIQEYAPQDSSRDLGGATREEVFVAVVEGLKHFPPPQVDTEASLSRAEILDAVRECLEEFEFPAAPMPEPIETGITRDDMLDAVKEGLNTFDFPSSADFSANDHALSREVAGGLTRDDVFDAVKAGLGEGPVAMDAFGEQILERLEDVTDAIRSEFRAVSDEAKQNVAAHGRDTEQLLDATKDGFENLRTDIETYLDQAADITGKDEILDSMRSSFDTLRDEVEILFARGSGSSMEAVQAELEHLREAMATSLVRGGSGNDKEEIIEAFRDGLDGLRADIERPGEVNEYVASNNSEILDALQDGLSNLRGDVEKIVNKPVDLDMTVNYEILDALKAGFEAVRADVDRLREGGQADHSVAAISEGAVVASEGLKRNDIDNLEVLITQLRIKVEALENMPPPPPQPFPEPVSKDDLAGLEEILRAVQETVAAMSTRQPSNDEDSIRNEDVVALETLLRNTKAKIDEIDPEQTVKKDHLDAVELIMSETKDSVRDLASHLEDVSKSGDISVVESLVKEVIVGLVEIKSRTEDSENLDKVSKTDVEAVESLCLDIKTSIDQMVLSDVAALASKDDLKNLEELVKEFKDRIETHAETNVKSFDDRQAETVGVGERVSEIKTFLEEFKDALKEKLDEGATSVEALGKFLESLGETIGQNANITDDIKTMFETVKTEFEKSHAGVVGLKMESDEKFEQTWEKLDSKFDEKFNELMTKYDDAQIASESRTKLGEDKNVEIEAALFSTKTVAEDMKLLIDTLCTTLGESVEKMDEASKTVFNKVEDAFARVEETHADSKAEHQLTREQVFKTLGAVEGVQGHVAEYHPKILESIRNVLLIVGQHYEHSKTSTTTIQEKIAEIPPPSPPVETPLLPDAPTVVEKYDDGQVHEKLDKLVDHMHTAGKSFAQLDMLDQIHQKVMQTAAEVSEFVSNQSQRISNDHEDNEKAVEAATVALEKRLAQKDIVEATVVGLREEEEHLKESVVILRAEQEDLAHQKMKMTAELSSLETALRIRQEELHAMEARAEGLERRILEGVIDHSRALLISKSNKGRDAMSRKRVPSHATSTTGSYVSNAASKASSATQSAVSMAMGGNRALATIPINNPAGASRRILSLNQISRNVPAGGIKRTQSVKAPNGSGAMRKSSWAGTMHQKFGELNKENLALKETDDEDELEEREVQGGGSEYGTFRRTSCGTTIITGNGTEMSEIIDEGTDWTGSVDGESEVQENADMVLFEQPEMA</sequence>
<feature type="compositionally biased region" description="Polar residues" evidence="2">
    <location>
        <begin position="11"/>
        <end position="24"/>
    </location>
</feature>
<reference evidence="3" key="1">
    <citation type="journal article" date="2021" name="IMA Fungus">
        <title>Genomic characterization of three marine fungi, including Emericellopsis atlantica sp. nov. with signatures of a generalist lifestyle and marine biomass degradation.</title>
        <authorList>
            <person name="Hagestad O.C."/>
            <person name="Hou L."/>
            <person name="Andersen J.H."/>
            <person name="Hansen E.H."/>
            <person name="Altermark B."/>
            <person name="Li C."/>
            <person name="Kuhnert E."/>
            <person name="Cox R.J."/>
            <person name="Crous P.W."/>
            <person name="Spatafora J.W."/>
            <person name="Lail K."/>
            <person name="Amirebrahimi M."/>
            <person name="Lipzen A."/>
            <person name="Pangilinan J."/>
            <person name="Andreopoulos W."/>
            <person name="Hayes R.D."/>
            <person name="Ng V."/>
            <person name="Grigoriev I.V."/>
            <person name="Jackson S.A."/>
            <person name="Sutton T.D.S."/>
            <person name="Dobson A.D.W."/>
            <person name="Rama T."/>
        </authorList>
    </citation>
    <scope>NUCLEOTIDE SEQUENCE</scope>
    <source>
        <strain evidence="3">TRa3180A</strain>
    </source>
</reference>
<feature type="coiled-coil region" evidence="1">
    <location>
        <begin position="1124"/>
        <end position="1151"/>
    </location>
</feature>